<organism evidence="2 3">
    <name type="scientific">Crossiella equi</name>
    <dbReference type="NCBI Taxonomy" id="130796"/>
    <lineage>
        <taxon>Bacteria</taxon>
        <taxon>Bacillati</taxon>
        <taxon>Actinomycetota</taxon>
        <taxon>Actinomycetes</taxon>
        <taxon>Pseudonocardiales</taxon>
        <taxon>Pseudonocardiaceae</taxon>
        <taxon>Crossiella</taxon>
    </lineage>
</organism>
<accession>A0ABS5AN65</accession>
<keyword evidence="3" id="KW-1185">Reference proteome</keyword>
<dbReference type="EMBL" id="JAGIOO010000001">
    <property type="protein sequence ID" value="MBP2478028.1"/>
    <property type="molecule type" value="Genomic_DNA"/>
</dbReference>
<protein>
    <submittedName>
        <fullName evidence="2">Uncharacterized protein</fullName>
    </submittedName>
</protein>
<evidence type="ECO:0000313" key="2">
    <source>
        <dbReference type="EMBL" id="MBP2478028.1"/>
    </source>
</evidence>
<feature type="region of interest" description="Disordered" evidence="1">
    <location>
        <begin position="65"/>
        <end position="84"/>
    </location>
</feature>
<comment type="caution">
    <text evidence="2">The sequence shown here is derived from an EMBL/GenBank/DDBJ whole genome shotgun (WGS) entry which is preliminary data.</text>
</comment>
<proteinExistence type="predicted"/>
<dbReference type="Proteomes" id="UP001519363">
    <property type="component" value="Unassembled WGS sequence"/>
</dbReference>
<sequence>MIDGEGELDRRVVVGDVRREHRTRTQRPVPTRSENFPYEVRVFGNALGETDCLTEFARAKGNVIRQRDRSHAHLTPHHRRSADG</sequence>
<evidence type="ECO:0000313" key="3">
    <source>
        <dbReference type="Proteomes" id="UP001519363"/>
    </source>
</evidence>
<dbReference type="RefSeq" id="WP_245375168.1">
    <property type="nucleotide sequence ID" value="NZ_JAGIOO010000001.1"/>
</dbReference>
<feature type="compositionally biased region" description="Basic residues" evidence="1">
    <location>
        <begin position="72"/>
        <end position="84"/>
    </location>
</feature>
<evidence type="ECO:0000256" key="1">
    <source>
        <dbReference type="SAM" id="MobiDB-lite"/>
    </source>
</evidence>
<gene>
    <name evidence="2" type="ORF">JOF53_006900</name>
</gene>
<reference evidence="2 3" key="1">
    <citation type="submission" date="2021-03" db="EMBL/GenBank/DDBJ databases">
        <title>Sequencing the genomes of 1000 actinobacteria strains.</title>
        <authorList>
            <person name="Klenk H.-P."/>
        </authorList>
    </citation>
    <scope>NUCLEOTIDE SEQUENCE [LARGE SCALE GENOMIC DNA]</scope>
    <source>
        <strain evidence="2 3">DSM 44580</strain>
    </source>
</reference>
<name>A0ABS5AN65_9PSEU</name>